<proteinExistence type="predicted"/>
<accession>A0ABV0RYP4</accession>
<name>A0ABV0RYP4_9TELE</name>
<evidence type="ECO:0000313" key="2">
    <source>
        <dbReference type="EMBL" id="MEQ2213140.1"/>
    </source>
</evidence>
<comment type="caution">
    <text evidence="2">The sequence shown here is derived from an EMBL/GenBank/DDBJ whole genome shotgun (WGS) entry which is preliminary data.</text>
</comment>
<reference evidence="2 3" key="1">
    <citation type="submission" date="2021-06" db="EMBL/GenBank/DDBJ databases">
        <authorList>
            <person name="Palmer J.M."/>
        </authorList>
    </citation>
    <scope>NUCLEOTIDE SEQUENCE [LARGE SCALE GENOMIC DNA]</scope>
    <source>
        <strain evidence="2 3">XC_2019</strain>
        <tissue evidence="2">Muscle</tissue>
    </source>
</reference>
<dbReference type="Proteomes" id="UP001434883">
    <property type="component" value="Unassembled WGS sequence"/>
</dbReference>
<feature type="compositionally biased region" description="Basic and acidic residues" evidence="1">
    <location>
        <begin position="75"/>
        <end position="91"/>
    </location>
</feature>
<feature type="compositionally biased region" description="Basic and acidic residues" evidence="1">
    <location>
        <begin position="53"/>
        <end position="68"/>
    </location>
</feature>
<keyword evidence="3" id="KW-1185">Reference proteome</keyword>
<feature type="region of interest" description="Disordered" evidence="1">
    <location>
        <begin position="50"/>
        <end position="101"/>
    </location>
</feature>
<dbReference type="EMBL" id="JAHRIN010061073">
    <property type="protein sequence ID" value="MEQ2213140.1"/>
    <property type="molecule type" value="Genomic_DNA"/>
</dbReference>
<gene>
    <name evidence="2" type="ORF">XENOCAPTIV_010282</name>
</gene>
<protein>
    <recommendedName>
        <fullName evidence="4">MHC class I antigen</fullName>
    </recommendedName>
</protein>
<sequence>MAFYDTETDLVTCAVDGVLYRHISSWEAGCVQGVFFTSQKNILVGKELGLNLPRDHGGTDHGLSRQVEEFDETEGERRQGSPRSQAKDPRRQMPRTSNTWT</sequence>
<evidence type="ECO:0008006" key="4">
    <source>
        <dbReference type="Google" id="ProtNLM"/>
    </source>
</evidence>
<organism evidence="2 3">
    <name type="scientific">Xenoophorus captivus</name>
    <dbReference type="NCBI Taxonomy" id="1517983"/>
    <lineage>
        <taxon>Eukaryota</taxon>
        <taxon>Metazoa</taxon>
        <taxon>Chordata</taxon>
        <taxon>Craniata</taxon>
        <taxon>Vertebrata</taxon>
        <taxon>Euteleostomi</taxon>
        <taxon>Actinopterygii</taxon>
        <taxon>Neopterygii</taxon>
        <taxon>Teleostei</taxon>
        <taxon>Neoteleostei</taxon>
        <taxon>Acanthomorphata</taxon>
        <taxon>Ovalentaria</taxon>
        <taxon>Atherinomorphae</taxon>
        <taxon>Cyprinodontiformes</taxon>
        <taxon>Goodeidae</taxon>
        <taxon>Xenoophorus</taxon>
    </lineage>
</organism>
<evidence type="ECO:0000313" key="3">
    <source>
        <dbReference type="Proteomes" id="UP001434883"/>
    </source>
</evidence>
<evidence type="ECO:0000256" key="1">
    <source>
        <dbReference type="SAM" id="MobiDB-lite"/>
    </source>
</evidence>